<dbReference type="Proteomes" id="UP000436088">
    <property type="component" value="Unassembled WGS sequence"/>
</dbReference>
<evidence type="ECO:0000313" key="2">
    <source>
        <dbReference type="Proteomes" id="UP000436088"/>
    </source>
</evidence>
<organism evidence="1 2">
    <name type="scientific">Hibiscus syriacus</name>
    <name type="common">Rose of Sharon</name>
    <dbReference type="NCBI Taxonomy" id="106335"/>
    <lineage>
        <taxon>Eukaryota</taxon>
        <taxon>Viridiplantae</taxon>
        <taxon>Streptophyta</taxon>
        <taxon>Embryophyta</taxon>
        <taxon>Tracheophyta</taxon>
        <taxon>Spermatophyta</taxon>
        <taxon>Magnoliopsida</taxon>
        <taxon>eudicotyledons</taxon>
        <taxon>Gunneridae</taxon>
        <taxon>Pentapetalae</taxon>
        <taxon>rosids</taxon>
        <taxon>malvids</taxon>
        <taxon>Malvales</taxon>
        <taxon>Malvaceae</taxon>
        <taxon>Malvoideae</taxon>
        <taxon>Hibiscus</taxon>
    </lineage>
</organism>
<dbReference type="OrthoDB" id="1858506at2759"/>
<name>A0A6A3CN97_HIBSY</name>
<dbReference type="InterPro" id="IPR023393">
    <property type="entry name" value="START-like_dom_sf"/>
</dbReference>
<reference evidence="1" key="1">
    <citation type="submission" date="2019-09" db="EMBL/GenBank/DDBJ databases">
        <title>Draft genome information of white flower Hibiscus syriacus.</title>
        <authorList>
            <person name="Kim Y.-M."/>
        </authorList>
    </citation>
    <scope>NUCLEOTIDE SEQUENCE [LARGE SCALE GENOMIC DNA]</scope>
    <source>
        <strain evidence="1">YM2019G1</strain>
    </source>
</reference>
<evidence type="ECO:0000313" key="1">
    <source>
        <dbReference type="EMBL" id="KAE8730945.1"/>
    </source>
</evidence>
<dbReference type="SUPFAM" id="SSF55961">
    <property type="entry name" value="Bet v1-like"/>
    <property type="match status" value="1"/>
</dbReference>
<proteinExistence type="predicted"/>
<dbReference type="AlphaFoldDB" id="A0A6A3CN97"/>
<dbReference type="GO" id="GO:0010427">
    <property type="term" value="F:abscisic acid binding"/>
    <property type="evidence" value="ECO:0007669"/>
    <property type="project" value="TreeGrafter"/>
</dbReference>
<accession>A0A6A3CN97</accession>
<comment type="caution">
    <text evidence="1">The sequence shown here is derived from an EMBL/GenBank/DDBJ whole genome shotgun (WGS) entry which is preliminary data.</text>
</comment>
<gene>
    <name evidence="1" type="ORF">F3Y22_tig00002841pilonHSYRG00053</name>
</gene>
<protein>
    <submittedName>
        <fullName evidence="1">Pathoproteinsis-related protein 10.5</fullName>
    </submittedName>
</protein>
<dbReference type="PANTHER" id="PTHR31213">
    <property type="entry name" value="OS08G0374000 PROTEIN-RELATED"/>
    <property type="match status" value="1"/>
</dbReference>
<dbReference type="GO" id="GO:0005634">
    <property type="term" value="C:nucleus"/>
    <property type="evidence" value="ECO:0007669"/>
    <property type="project" value="TreeGrafter"/>
</dbReference>
<keyword evidence="2" id="KW-1185">Reference proteome</keyword>
<dbReference type="Gene3D" id="3.30.530.20">
    <property type="match status" value="2"/>
</dbReference>
<dbReference type="GO" id="GO:0009738">
    <property type="term" value="P:abscisic acid-activated signaling pathway"/>
    <property type="evidence" value="ECO:0007669"/>
    <property type="project" value="TreeGrafter"/>
</dbReference>
<dbReference type="GO" id="GO:0038023">
    <property type="term" value="F:signaling receptor activity"/>
    <property type="evidence" value="ECO:0007669"/>
    <property type="project" value="TreeGrafter"/>
</dbReference>
<dbReference type="GO" id="GO:0004864">
    <property type="term" value="F:protein phosphatase inhibitor activity"/>
    <property type="evidence" value="ECO:0007669"/>
    <property type="project" value="TreeGrafter"/>
</dbReference>
<dbReference type="InterPro" id="IPR050279">
    <property type="entry name" value="Plant_def-hormone_signal"/>
</dbReference>
<dbReference type="PANTHER" id="PTHR31213:SF67">
    <property type="entry name" value="MAJOR ALLERGEN PRU AV 1-LIKE"/>
    <property type="match status" value="1"/>
</dbReference>
<sequence length="102" mass="11739">MFKACILDGDNLIPKVVPQAFKSVEYIQGNGDALMNKLEKITYETKLEASPDWGSVCKTTSKYYTIADFELKERESRPGKKRHWECSRPLKPISRQILMPTE</sequence>
<dbReference type="GO" id="GO:0005737">
    <property type="term" value="C:cytoplasm"/>
    <property type="evidence" value="ECO:0007669"/>
    <property type="project" value="TreeGrafter"/>
</dbReference>
<dbReference type="EMBL" id="VEPZ02000197">
    <property type="protein sequence ID" value="KAE8730945.1"/>
    <property type="molecule type" value="Genomic_DNA"/>
</dbReference>